<dbReference type="InterPro" id="IPR016187">
    <property type="entry name" value="CTDL_fold"/>
</dbReference>
<name>A0A9D2K1X2_9FIRM</name>
<dbReference type="InterPro" id="IPR050111">
    <property type="entry name" value="C-type_lectin/snaclec_domain"/>
</dbReference>
<dbReference type="Pfam" id="PF00059">
    <property type="entry name" value="Lectin_C"/>
    <property type="match status" value="1"/>
</dbReference>
<dbReference type="PROSITE" id="PS50041">
    <property type="entry name" value="C_TYPE_LECTIN_2"/>
    <property type="match status" value="1"/>
</dbReference>
<dbReference type="InterPro" id="IPR016186">
    <property type="entry name" value="C-type_lectin-like/link_sf"/>
</dbReference>
<keyword evidence="2" id="KW-1133">Transmembrane helix</keyword>
<comment type="caution">
    <text evidence="4">The sequence shown here is derived from an EMBL/GenBank/DDBJ whole genome shotgun (WGS) entry which is preliminary data.</text>
</comment>
<dbReference type="Proteomes" id="UP000824116">
    <property type="component" value="Unassembled WGS sequence"/>
</dbReference>
<organism evidence="4 5">
    <name type="scientific">Candidatus Mediterraneibacter stercoravium</name>
    <dbReference type="NCBI Taxonomy" id="2838685"/>
    <lineage>
        <taxon>Bacteria</taxon>
        <taxon>Bacillati</taxon>
        <taxon>Bacillota</taxon>
        <taxon>Clostridia</taxon>
        <taxon>Lachnospirales</taxon>
        <taxon>Lachnospiraceae</taxon>
        <taxon>Mediterraneibacter</taxon>
    </lineage>
</organism>
<feature type="domain" description="C-type lectin" evidence="3">
    <location>
        <begin position="148"/>
        <end position="263"/>
    </location>
</feature>
<feature type="compositionally biased region" description="Polar residues" evidence="1">
    <location>
        <begin position="125"/>
        <end position="138"/>
    </location>
</feature>
<evidence type="ECO:0000256" key="1">
    <source>
        <dbReference type="SAM" id="MobiDB-lite"/>
    </source>
</evidence>
<dbReference type="InterPro" id="IPR026870">
    <property type="entry name" value="Zinc_ribbon_dom"/>
</dbReference>
<reference evidence="4" key="2">
    <citation type="submission" date="2021-04" db="EMBL/GenBank/DDBJ databases">
        <authorList>
            <person name="Gilroy R."/>
        </authorList>
    </citation>
    <scope>NUCLEOTIDE SEQUENCE</scope>
    <source>
        <strain evidence="4">CHK196-3914</strain>
    </source>
</reference>
<feature type="compositionally biased region" description="Basic and acidic residues" evidence="1">
    <location>
        <begin position="95"/>
        <end position="105"/>
    </location>
</feature>
<dbReference type="SMART" id="SM00034">
    <property type="entry name" value="CLECT"/>
    <property type="match status" value="1"/>
</dbReference>
<keyword evidence="2" id="KW-0472">Membrane</keyword>
<dbReference type="EMBL" id="DXAY01000237">
    <property type="protein sequence ID" value="HIZ75576.1"/>
    <property type="molecule type" value="Genomic_DNA"/>
</dbReference>
<feature type="transmembrane region" description="Helical" evidence="2">
    <location>
        <begin position="32"/>
        <end position="54"/>
    </location>
</feature>
<dbReference type="Gene3D" id="3.10.100.10">
    <property type="entry name" value="Mannose-Binding Protein A, subunit A"/>
    <property type="match status" value="1"/>
</dbReference>
<dbReference type="AlphaFoldDB" id="A0A9D2K1X2"/>
<dbReference type="Pfam" id="PF13240">
    <property type="entry name" value="Zn_Ribbon_1"/>
    <property type="match status" value="1"/>
</dbReference>
<accession>A0A9D2K1X2</accession>
<evidence type="ECO:0000256" key="2">
    <source>
        <dbReference type="SAM" id="Phobius"/>
    </source>
</evidence>
<protein>
    <recommendedName>
        <fullName evidence="3">C-type lectin domain-containing protein</fullName>
    </recommendedName>
</protein>
<feature type="region of interest" description="Disordered" evidence="1">
    <location>
        <begin position="76"/>
        <end position="141"/>
    </location>
</feature>
<reference evidence="4" key="1">
    <citation type="journal article" date="2021" name="PeerJ">
        <title>Extensive microbial diversity within the chicken gut microbiome revealed by metagenomics and culture.</title>
        <authorList>
            <person name="Gilroy R."/>
            <person name="Ravi A."/>
            <person name="Getino M."/>
            <person name="Pursley I."/>
            <person name="Horton D.L."/>
            <person name="Alikhan N.F."/>
            <person name="Baker D."/>
            <person name="Gharbi K."/>
            <person name="Hall N."/>
            <person name="Watson M."/>
            <person name="Adriaenssens E.M."/>
            <person name="Foster-Nyarko E."/>
            <person name="Jarju S."/>
            <person name="Secka A."/>
            <person name="Antonio M."/>
            <person name="Oren A."/>
            <person name="Chaudhuri R.R."/>
            <person name="La Ragione R."/>
            <person name="Hildebrand F."/>
            <person name="Pallen M.J."/>
        </authorList>
    </citation>
    <scope>NUCLEOTIDE SEQUENCE</scope>
    <source>
        <strain evidence="4">CHK196-3914</strain>
    </source>
</reference>
<dbReference type="InterPro" id="IPR001304">
    <property type="entry name" value="C-type_lectin-like"/>
</dbReference>
<evidence type="ECO:0000313" key="4">
    <source>
        <dbReference type="EMBL" id="HIZ75576.1"/>
    </source>
</evidence>
<evidence type="ECO:0000259" key="3">
    <source>
        <dbReference type="PROSITE" id="PS50041"/>
    </source>
</evidence>
<evidence type="ECO:0000313" key="5">
    <source>
        <dbReference type="Proteomes" id="UP000824116"/>
    </source>
</evidence>
<keyword evidence="2" id="KW-0812">Transmembrane</keyword>
<dbReference type="PANTHER" id="PTHR22803">
    <property type="entry name" value="MANNOSE, PHOSPHOLIPASE, LECTIN RECEPTOR RELATED"/>
    <property type="match status" value="1"/>
</dbReference>
<dbReference type="SUPFAM" id="SSF56436">
    <property type="entry name" value="C-type lectin-like"/>
    <property type="match status" value="1"/>
</dbReference>
<gene>
    <name evidence="4" type="ORF">H9723_10130</name>
</gene>
<sequence>MRCPNCNSPVEKDDEFCEICGARLNGKRKSKLPAVIISLAVVLAAAGGIGVWVFTGDYHPKGEDTTTDIAELNNGAEQETGSEKSQADTDESDSVEDRSTDRTDGTEDSGTSSGAAVTDGKTVDGTDQQEASGQTDAYDSSEGGIHRYEYVASDCSWSEAYQKCLDSGGYLARINSQEEYDYILSQIDQKQMQNIHFRIGGRRDANSQDYYWVDDTNTLYGEKINSGDYWCSGQWMSGEPSFSDGEIQENCLDIFYYQKEGRWVWNDVPDDILATVPEYAGKLGYICEYED</sequence>
<dbReference type="CDD" id="cd00037">
    <property type="entry name" value="CLECT"/>
    <property type="match status" value="1"/>
</dbReference>
<proteinExistence type="predicted"/>